<dbReference type="InterPro" id="IPR015500">
    <property type="entry name" value="Peptidase_S8_subtilisin-rel"/>
</dbReference>
<name>A0A6I4V963_9SPHN</name>
<dbReference type="EMBL" id="WTYP01000002">
    <property type="protein sequence ID" value="MXP48352.1"/>
    <property type="molecule type" value="Genomic_DNA"/>
</dbReference>
<feature type="transmembrane region" description="Helical" evidence="6">
    <location>
        <begin position="512"/>
        <end position="535"/>
    </location>
</feature>
<reference evidence="9 10" key="1">
    <citation type="submission" date="2019-12" db="EMBL/GenBank/DDBJ databases">
        <title>Genomic-based taxomic classification of the family Erythrobacteraceae.</title>
        <authorList>
            <person name="Xu L."/>
        </authorList>
    </citation>
    <scope>NUCLEOTIDE SEQUENCE [LARGE SCALE GENOMIC DNA]</scope>
    <source>
        <strain evidence="9 10">SW-109</strain>
    </source>
</reference>
<evidence type="ECO:0000256" key="7">
    <source>
        <dbReference type="SAM" id="SignalP"/>
    </source>
</evidence>
<protein>
    <submittedName>
        <fullName evidence="9">S8 family serine peptidase</fullName>
    </submittedName>
</protein>
<comment type="caution">
    <text evidence="9">The sequence shown here is derived from an EMBL/GenBank/DDBJ whole genome shotgun (WGS) entry which is preliminary data.</text>
</comment>
<dbReference type="AlphaFoldDB" id="A0A6I4V963"/>
<feature type="active site" description="Charge relay system" evidence="5">
    <location>
        <position position="245"/>
    </location>
</feature>
<keyword evidence="10" id="KW-1185">Reference proteome</keyword>
<dbReference type="InterPro" id="IPR050131">
    <property type="entry name" value="Peptidase_S8_subtilisin-like"/>
</dbReference>
<feature type="chain" id="PRO_5026135428" evidence="7">
    <location>
        <begin position="24"/>
        <end position="542"/>
    </location>
</feature>
<dbReference type="OrthoDB" id="5405281at2"/>
<keyword evidence="6" id="KW-1133">Transmembrane helix</keyword>
<keyword evidence="4 5" id="KW-0720">Serine protease</keyword>
<dbReference type="PANTHER" id="PTHR43806">
    <property type="entry name" value="PEPTIDASE S8"/>
    <property type="match status" value="1"/>
</dbReference>
<dbReference type="InterPro" id="IPR023828">
    <property type="entry name" value="Peptidase_S8_Ser-AS"/>
</dbReference>
<feature type="active site" description="Charge relay system" evidence="5">
    <location>
        <position position="433"/>
    </location>
</feature>
<comment type="similarity">
    <text evidence="1 5">Belongs to the peptidase S8 family.</text>
</comment>
<dbReference type="PROSITE" id="PS00138">
    <property type="entry name" value="SUBTILASE_SER"/>
    <property type="match status" value="1"/>
</dbReference>
<keyword evidence="2 5" id="KW-0645">Protease</keyword>
<accession>A0A6I4V963</accession>
<dbReference type="GO" id="GO:0006508">
    <property type="term" value="P:proteolysis"/>
    <property type="evidence" value="ECO:0007669"/>
    <property type="project" value="UniProtKB-KW"/>
</dbReference>
<dbReference type="PANTHER" id="PTHR43806:SF11">
    <property type="entry name" value="CEREVISIN-RELATED"/>
    <property type="match status" value="1"/>
</dbReference>
<evidence type="ECO:0000256" key="3">
    <source>
        <dbReference type="ARBA" id="ARBA00022801"/>
    </source>
</evidence>
<keyword evidence="7" id="KW-0732">Signal</keyword>
<evidence type="ECO:0000313" key="10">
    <source>
        <dbReference type="Proteomes" id="UP000471435"/>
    </source>
</evidence>
<evidence type="ECO:0000256" key="4">
    <source>
        <dbReference type="ARBA" id="ARBA00022825"/>
    </source>
</evidence>
<evidence type="ECO:0000256" key="1">
    <source>
        <dbReference type="ARBA" id="ARBA00011073"/>
    </source>
</evidence>
<evidence type="ECO:0000259" key="8">
    <source>
        <dbReference type="Pfam" id="PF00082"/>
    </source>
</evidence>
<keyword evidence="6" id="KW-0472">Membrane</keyword>
<evidence type="ECO:0000313" key="9">
    <source>
        <dbReference type="EMBL" id="MXP48352.1"/>
    </source>
</evidence>
<dbReference type="InterPro" id="IPR000209">
    <property type="entry name" value="Peptidase_S8/S53_dom"/>
</dbReference>
<proteinExistence type="inferred from homology"/>
<dbReference type="PRINTS" id="PR00723">
    <property type="entry name" value="SUBTILISIN"/>
</dbReference>
<dbReference type="Pfam" id="PF00082">
    <property type="entry name" value="Peptidase_S8"/>
    <property type="match status" value="1"/>
</dbReference>
<dbReference type="Proteomes" id="UP000471435">
    <property type="component" value="Unassembled WGS sequence"/>
</dbReference>
<organism evidence="9 10">
    <name type="scientific">Pontixanthobacter luteolus</name>
    <dbReference type="NCBI Taxonomy" id="295089"/>
    <lineage>
        <taxon>Bacteria</taxon>
        <taxon>Pseudomonadati</taxon>
        <taxon>Pseudomonadota</taxon>
        <taxon>Alphaproteobacteria</taxon>
        <taxon>Sphingomonadales</taxon>
        <taxon>Erythrobacteraceae</taxon>
        <taxon>Pontixanthobacter</taxon>
    </lineage>
</organism>
<feature type="signal peptide" evidence="7">
    <location>
        <begin position="1"/>
        <end position="23"/>
    </location>
</feature>
<evidence type="ECO:0000256" key="2">
    <source>
        <dbReference type="ARBA" id="ARBA00022670"/>
    </source>
</evidence>
<dbReference type="RefSeq" id="WP_160731543.1">
    <property type="nucleotide sequence ID" value="NZ_WTYP01000002.1"/>
</dbReference>
<dbReference type="InterPro" id="IPR036852">
    <property type="entry name" value="Peptidase_S8/S53_dom_sf"/>
</dbReference>
<dbReference type="Gene3D" id="3.40.50.200">
    <property type="entry name" value="Peptidase S8/S53 domain"/>
    <property type="match status" value="1"/>
</dbReference>
<gene>
    <name evidence="9" type="ORF">GRI43_13225</name>
</gene>
<evidence type="ECO:0000256" key="6">
    <source>
        <dbReference type="SAM" id="Phobius"/>
    </source>
</evidence>
<feature type="active site" description="Charge relay system" evidence="5">
    <location>
        <position position="274"/>
    </location>
</feature>
<dbReference type="SUPFAM" id="SSF52743">
    <property type="entry name" value="Subtilisin-like"/>
    <property type="match status" value="1"/>
</dbReference>
<dbReference type="GO" id="GO:0004252">
    <property type="term" value="F:serine-type endopeptidase activity"/>
    <property type="evidence" value="ECO:0007669"/>
    <property type="project" value="UniProtKB-UniRule"/>
</dbReference>
<evidence type="ECO:0000256" key="5">
    <source>
        <dbReference type="PROSITE-ProRule" id="PRU01240"/>
    </source>
</evidence>
<dbReference type="PROSITE" id="PS51892">
    <property type="entry name" value="SUBTILASE"/>
    <property type="match status" value="1"/>
</dbReference>
<feature type="domain" description="Peptidase S8/S53" evidence="8">
    <location>
        <begin position="237"/>
        <end position="481"/>
    </location>
</feature>
<keyword evidence="3 5" id="KW-0378">Hydrolase</keyword>
<sequence length="542" mass="55668">MRVRIAFLAACAAGLFLASGFHAAGQPPNQAKIKAPAEVERPVRRFVEPLVEKPSAQKAPDSVDKTQTTAPLIDADASAGEAVQEARDADGSSPGMITMQNPVLPPKRPAIAAPSPAPKENPLTMRNADLPIYQHHELLLFGPGSERAAERLAEANGFDVISVTRIDLLGLSLAHVRLGGGDTVARALERMAKNKGAAWAQPNYIYQLLGNSREQGLAMHGLNSPGRYLGRDLPPANGVTIAMIDSPVDVAHPDLANANIIQKGALATGAPSPHGTAIAELLVGSGAFPGAAKGAKLVSVPAFISAAHADMQSPAISTTAALVAAFASAADANPDVMNLSFGTQASDDEAIRRMIGRLQAQGVCIAAAAGNGGKQGAVMFPANLESTIAVAAVDAAGAAYQHGSRGREIDVSAWGVDISAAVPGGRRLVSGTSFAAPLVAGAMARMSVCAESRHPAAVRIAMSRDAIDLGEDGPDEIFGAGMLRFGEASLASAQIPVAGQPNGTNEGADQAISVPTLLLALGLAGGLGVLFFFLLRRRRRNN</sequence>
<keyword evidence="6" id="KW-0812">Transmembrane</keyword>